<accession>A0A1I6MWN3</accession>
<evidence type="ECO:0000313" key="3">
    <source>
        <dbReference type="Proteomes" id="UP000198926"/>
    </source>
</evidence>
<dbReference type="AlphaFoldDB" id="A0A1I6MWN3"/>
<keyword evidence="3" id="KW-1185">Reference proteome</keyword>
<dbReference type="RefSeq" id="WP_165606588.1">
    <property type="nucleotide sequence ID" value="NZ_FOZM01000002.1"/>
</dbReference>
<feature type="transmembrane region" description="Helical" evidence="1">
    <location>
        <begin position="108"/>
        <end position="127"/>
    </location>
</feature>
<dbReference type="EMBL" id="FOZM01000002">
    <property type="protein sequence ID" value="SFS20064.1"/>
    <property type="molecule type" value="Genomic_DNA"/>
</dbReference>
<evidence type="ECO:0000313" key="2">
    <source>
        <dbReference type="EMBL" id="SFS20064.1"/>
    </source>
</evidence>
<keyword evidence="1" id="KW-1133">Transmembrane helix</keyword>
<evidence type="ECO:0000256" key="1">
    <source>
        <dbReference type="SAM" id="Phobius"/>
    </source>
</evidence>
<proteinExistence type="predicted"/>
<gene>
    <name evidence="2" type="ORF">SAMN05444714_2467</name>
</gene>
<evidence type="ECO:0008006" key="4">
    <source>
        <dbReference type="Google" id="ProtNLM"/>
    </source>
</evidence>
<protein>
    <recommendedName>
        <fullName evidence="4">Zinc-ribbon domain-containing protein</fullName>
    </recommendedName>
</protein>
<name>A0A1I6MWN3_9RHOB</name>
<organism evidence="2 3">
    <name type="scientific">Yoonia litorea</name>
    <dbReference type="NCBI Taxonomy" id="1123755"/>
    <lineage>
        <taxon>Bacteria</taxon>
        <taxon>Pseudomonadati</taxon>
        <taxon>Pseudomonadota</taxon>
        <taxon>Alphaproteobacteria</taxon>
        <taxon>Rhodobacterales</taxon>
        <taxon>Paracoccaceae</taxon>
        <taxon>Yoonia</taxon>
    </lineage>
</organism>
<keyword evidence="1" id="KW-0472">Membrane</keyword>
<keyword evidence="1" id="KW-0812">Transmembrane</keyword>
<reference evidence="2 3" key="1">
    <citation type="submission" date="2016-10" db="EMBL/GenBank/DDBJ databases">
        <authorList>
            <person name="de Groot N.N."/>
        </authorList>
    </citation>
    <scope>NUCLEOTIDE SEQUENCE [LARGE SCALE GENOMIC DNA]</scope>
    <source>
        <strain evidence="2 3">DSM 29433</strain>
    </source>
</reference>
<sequence>MNDGEADIVKAKKETSLIPCEACGSDISTDAKTCPQCGHANAWLHPQLRKAIDHIRKLDRDTKVEAVGNTMTLATSVQNGRQAFASLLLVISGVLLAIGLFIPALLGLAIFLMIVGGMLIGFGLNASTRHELRIDMRTANKVVGEADQKFWKDVSNIVREEKLNDPE</sequence>
<feature type="transmembrane region" description="Helical" evidence="1">
    <location>
        <begin position="83"/>
        <end position="102"/>
    </location>
</feature>
<dbReference type="Proteomes" id="UP000198926">
    <property type="component" value="Unassembled WGS sequence"/>
</dbReference>